<keyword evidence="3" id="KW-1185">Reference proteome</keyword>
<feature type="transmembrane region" description="Helical" evidence="1">
    <location>
        <begin position="16"/>
        <end position="37"/>
    </location>
</feature>
<proteinExistence type="predicted"/>
<evidence type="ECO:0000256" key="1">
    <source>
        <dbReference type="SAM" id="Phobius"/>
    </source>
</evidence>
<dbReference type="RefSeq" id="WP_251743136.1">
    <property type="nucleotide sequence ID" value="NZ_JBHUOJ010000025.1"/>
</dbReference>
<organism evidence="2 3">
    <name type="scientific">Christiangramia antarctica</name>
    <dbReference type="NCBI Taxonomy" id="2058158"/>
    <lineage>
        <taxon>Bacteria</taxon>
        <taxon>Pseudomonadati</taxon>
        <taxon>Bacteroidota</taxon>
        <taxon>Flavobacteriia</taxon>
        <taxon>Flavobacteriales</taxon>
        <taxon>Flavobacteriaceae</taxon>
        <taxon>Christiangramia</taxon>
    </lineage>
</organism>
<protein>
    <submittedName>
        <fullName evidence="2">Uncharacterized protein</fullName>
    </submittedName>
</protein>
<keyword evidence="1" id="KW-0812">Transmembrane</keyword>
<evidence type="ECO:0000313" key="3">
    <source>
        <dbReference type="Proteomes" id="UP001597438"/>
    </source>
</evidence>
<feature type="transmembrane region" description="Helical" evidence="1">
    <location>
        <begin position="121"/>
        <end position="143"/>
    </location>
</feature>
<reference evidence="3" key="1">
    <citation type="journal article" date="2019" name="Int. J. Syst. Evol. Microbiol.">
        <title>The Global Catalogue of Microorganisms (GCM) 10K type strain sequencing project: providing services to taxonomists for standard genome sequencing and annotation.</title>
        <authorList>
            <consortium name="The Broad Institute Genomics Platform"/>
            <consortium name="The Broad Institute Genome Sequencing Center for Infectious Disease"/>
            <person name="Wu L."/>
            <person name="Ma J."/>
        </authorList>
    </citation>
    <scope>NUCLEOTIDE SEQUENCE [LARGE SCALE GENOMIC DNA]</scope>
    <source>
        <strain evidence="3">KCTC 52925</strain>
    </source>
</reference>
<comment type="caution">
    <text evidence="2">The sequence shown here is derived from an EMBL/GenBank/DDBJ whole genome shotgun (WGS) entry which is preliminary data.</text>
</comment>
<keyword evidence="1" id="KW-1133">Transmembrane helix</keyword>
<name>A0ABW5X8Z8_9FLAO</name>
<accession>A0ABW5X8Z8</accession>
<sequence>MNNRKLSNKVRVYHRYLGFFLSGIMAMYAISGIVMIYRNTDAFKIEEKIEKNVGKDLTSDELGKTLKFRNFKADSEEGTKIYFKDGVYDKTSGIANYSQKELPFILKQMTGIHKATTDRPLYYLNIFFGVSLLFFVLSAFWMFLPKTPIFKKGMLFTLAGILLTIALLFI</sequence>
<evidence type="ECO:0000313" key="2">
    <source>
        <dbReference type="EMBL" id="MFD2833833.1"/>
    </source>
</evidence>
<gene>
    <name evidence="2" type="ORF">ACFSYS_11075</name>
</gene>
<keyword evidence="1" id="KW-0472">Membrane</keyword>
<dbReference type="EMBL" id="JBHUOJ010000025">
    <property type="protein sequence ID" value="MFD2833833.1"/>
    <property type="molecule type" value="Genomic_DNA"/>
</dbReference>
<feature type="transmembrane region" description="Helical" evidence="1">
    <location>
        <begin position="149"/>
        <end position="169"/>
    </location>
</feature>
<dbReference type="Proteomes" id="UP001597438">
    <property type="component" value="Unassembled WGS sequence"/>
</dbReference>